<feature type="domain" description="Reverse transcriptase Ty1/copia-type" evidence="2">
    <location>
        <begin position="632"/>
        <end position="695"/>
    </location>
</feature>
<dbReference type="CDD" id="cd09272">
    <property type="entry name" value="RNase_HI_RT_Ty1"/>
    <property type="match status" value="1"/>
</dbReference>
<reference evidence="4" key="1">
    <citation type="journal article" date="2019" name="Sci. Rep.">
        <title>Draft genome of Tanacetum cinerariifolium, the natural source of mosquito coil.</title>
        <authorList>
            <person name="Yamashiro T."/>
            <person name="Shiraishi A."/>
            <person name="Satake H."/>
            <person name="Nakayama K."/>
        </authorList>
    </citation>
    <scope>NUCLEOTIDE SEQUENCE</scope>
</reference>
<organism evidence="4">
    <name type="scientific">Tanacetum cinerariifolium</name>
    <name type="common">Dalmatian daisy</name>
    <name type="synonym">Chrysanthemum cinerariifolium</name>
    <dbReference type="NCBI Taxonomy" id="118510"/>
    <lineage>
        <taxon>Eukaryota</taxon>
        <taxon>Viridiplantae</taxon>
        <taxon>Streptophyta</taxon>
        <taxon>Embryophyta</taxon>
        <taxon>Tracheophyta</taxon>
        <taxon>Spermatophyta</taxon>
        <taxon>Magnoliopsida</taxon>
        <taxon>eudicotyledons</taxon>
        <taxon>Gunneridae</taxon>
        <taxon>Pentapetalae</taxon>
        <taxon>asterids</taxon>
        <taxon>campanulids</taxon>
        <taxon>Asterales</taxon>
        <taxon>Asteraceae</taxon>
        <taxon>Asteroideae</taxon>
        <taxon>Anthemideae</taxon>
        <taxon>Anthemidinae</taxon>
        <taxon>Tanacetum</taxon>
    </lineage>
</organism>
<evidence type="ECO:0000313" key="4">
    <source>
        <dbReference type="EMBL" id="GEU68976.1"/>
    </source>
</evidence>
<dbReference type="PANTHER" id="PTHR11439:SF495">
    <property type="entry name" value="REVERSE TRANSCRIPTASE, RNA-DEPENDENT DNA POLYMERASE-RELATED"/>
    <property type="match status" value="1"/>
</dbReference>
<sequence>MPISGSLITADLREASYYQEYLADVVKHRWFLADEPARKPNPTAQKVRINILQYLIHLRMCKDVPTTKMMKMFLLVENLRQQNPYNHESASASDHSKSKRTIESRAKRSSKIISPGHYFTLLASSYTVKMKMEILLEPTSNKLLVANELTNAFGKPFKVLNNVFEHGVFNSLVYSLRALSTLRCSGLRTTSTTAKSCQGDSLEFYLITGSIHTDQRGTVVLATIFNESEQRCFLWACGSKGHNLTRWRCSTTRMIKRCTVDDDLNEKLKDHSSQRNQIKNTTKCTKIYREESKRITSQNQRPEYRVLGKFDVKKDEGLFVGYSTDSNAFRVFNSRTRIVEENLQVKLSKNTSNIAGSVPNWLFDIDSLTKSINYKPVVAGNQSNGSAGTKAYDNVGEEEKKDAEDLGNEDSKVPSIEEPIVNQEKDANVNNTNNFTAVSLIDNAAGIEDYAVDENIVYVVKDPWSKDLSSGIRAIWRTLLKKTTFLYTRLTFSVSMDSLSPQEVILNGDSPIPTRVVEGVVQPVALTSADQKLVRKNELKARGTLLMALPDKHQLKFNSHKDAKTPMEVIEKRFRGCNFLFHVVTFSDAEDDDSAADMNNLDTYFQMDVKSAFLYEKALYGLHQAPKAWKEMCTEFEKMMRKKFQMSSIGELTFFLGFQVKQKEDVIFISQEKYVNEILNKFGFSDVKTASTPLETHKTLLKDEKGEDYPKDSPFDSMAYTKSLDRKSTTGGYQLLWCRLISLQCKKQIVVANSTTKAEYVAASSCYVKNPVFHSKTKHIEIRHHFIRDCNENKFIQMIKIHTNKNVADLLTKAFDLKVNAVRHKLTTAALVLILLRTTAKATNINREAQIHAKVDGKKVIISKSSIRRDLRFGNKGGVDCFSNEVIFEQLTLMGFDPHHTPTIIQPSTSQPLRKHKSRKTTRKDTKLPHTSVPIEHVADEAINEEMYDSLEKATTTATSLDAEQDKGNISKNQSKATPNEPSSGGGPRCQDIIGDTIAQTRVKRLKKKRKSRTHGLKIYFKVGLSTRVESSIDEASLGEEDASKQGRISNIDANQDIYLVNVNKDKDIFGVNDQDDTSMFDADKDLQGEEVVVEKVVADKEDSVVEEVNDASITTHVSAAATTTTAAQTPTISMDKITLANALIEIKTLRPKAKGIVITKLVEESTKKSQVETVQERSLKRAGDELEQEKSKKQKVEDDKEKEDLKRCLEIIIDNGDNATIDATSLSVKTLIVDYKI</sequence>
<dbReference type="InterPro" id="IPR013103">
    <property type="entry name" value="RVT_2"/>
</dbReference>
<proteinExistence type="predicted"/>
<accession>A0A6L2M4L7</accession>
<evidence type="ECO:0000259" key="2">
    <source>
        <dbReference type="Pfam" id="PF07727"/>
    </source>
</evidence>
<feature type="compositionally biased region" description="Basic residues" evidence="1">
    <location>
        <begin position="913"/>
        <end position="922"/>
    </location>
</feature>
<feature type="region of interest" description="Disordered" evidence="1">
    <location>
        <begin position="902"/>
        <end position="938"/>
    </location>
</feature>
<dbReference type="PANTHER" id="PTHR11439">
    <property type="entry name" value="GAG-POL-RELATED RETROTRANSPOSON"/>
    <property type="match status" value="1"/>
</dbReference>
<name>A0A6L2M4L7_TANCI</name>
<dbReference type="Pfam" id="PF07727">
    <property type="entry name" value="RVT_2"/>
    <property type="match status" value="1"/>
</dbReference>
<feature type="compositionally biased region" description="Polar residues" evidence="1">
    <location>
        <begin position="970"/>
        <end position="983"/>
    </location>
</feature>
<evidence type="ECO:0000259" key="3">
    <source>
        <dbReference type="Pfam" id="PF25597"/>
    </source>
</evidence>
<dbReference type="EMBL" id="BKCJ010005849">
    <property type="protein sequence ID" value="GEU68976.1"/>
    <property type="molecule type" value="Genomic_DNA"/>
</dbReference>
<feature type="compositionally biased region" description="Polar residues" evidence="1">
    <location>
        <begin position="903"/>
        <end position="912"/>
    </location>
</feature>
<dbReference type="InterPro" id="IPR057670">
    <property type="entry name" value="SH3_retrovirus"/>
</dbReference>
<feature type="domain" description="Retroviral polymerase SH3-like" evidence="3">
    <location>
        <begin position="308"/>
        <end position="349"/>
    </location>
</feature>
<dbReference type="Pfam" id="PF25597">
    <property type="entry name" value="SH3_retrovirus"/>
    <property type="match status" value="1"/>
</dbReference>
<comment type="caution">
    <text evidence="4">The sequence shown here is derived from an EMBL/GenBank/DDBJ whole genome shotgun (WGS) entry which is preliminary data.</text>
</comment>
<gene>
    <name evidence="4" type="ORF">Tci_040954</name>
</gene>
<feature type="region of interest" description="Disordered" evidence="1">
    <location>
        <begin position="1170"/>
        <end position="1204"/>
    </location>
</feature>
<feature type="region of interest" description="Disordered" evidence="1">
    <location>
        <begin position="86"/>
        <end position="107"/>
    </location>
</feature>
<protein>
    <submittedName>
        <fullName evidence="4">Uncharacterized protein</fullName>
    </submittedName>
</protein>
<dbReference type="AlphaFoldDB" id="A0A6L2M4L7"/>
<feature type="region of interest" description="Disordered" evidence="1">
    <location>
        <begin position="958"/>
        <end position="996"/>
    </location>
</feature>
<evidence type="ECO:0000256" key="1">
    <source>
        <dbReference type="SAM" id="MobiDB-lite"/>
    </source>
</evidence>
<feature type="compositionally biased region" description="Basic and acidic residues" evidence="1">
    <location>
        <begin position="94"/>
        <end position="106"/>
    </location>
</feature>